<sequence length="164" mass="19010">MRRRKLTDKEFERDERELGELFRQGIEREVKGLDVLPAALARWRTAILVDVLNKVLTGLLIGFKEEKLNLPGEENVGIFITVNPVRGGHTQSRGDYYSVDIKITVPQLEIDFDKMPPVKCVLTSGWWPWRIQIQQPLIFNRDSGCLEVSFPSLLQRAYKIRFNI</sequence>
<evidence type="ECO:0000313" key="1">
    <source>
        <dbReference type="EMBL" id="TSC96572.1"/>
    </source>
</evidence>
<proteinExistence type="predicted"/>
<organism evidence="1 2">
    <name type="scientific">Candidatus Berkelbacteria bacterium Licking1014_2</name>
    <dbReference type="NCBI Taxonomy" id="2017146"/>
    <lineage>
        <taxon>Bacteria</taxon>
        <taxon>Candidatus Berkelbacteria</taxon>
    </lineage>
</organism>
<gene>
    <name evidence="1" type="ORF">CEN88_313</name>
</gene>
<reference evidence="1 2" key="1">
    <citation type="submission" date="2017-07" db="EMBL/GenBank/DDBJ databases">
        <title>Mechanisms for carbon and nitrogen cycling indicate functional differentiation within the Candidate Phyla Radiation.</title>
        <authorList>
            <person name="Danczak R.E."/>
            <person name="Johnston M.D."/>
            <person name="Kenah C."/>
            <person name="Slattery M."/>
            <person name="Wrighton K.C."/>
            <person name="Wilkins M.J."/>
        </authorList>
    </citation>
    <scope>NUCLEOTIDE SEQUENCE [LARGE SCALE GENOMIC DNA]</scope>
    <source>
        <strain evidence="1">Licking1014_2</strain>
    </source>
</reference>
<evidence type="ECO:0000313" key="2">
    <source>
        <dbReference type="Proteomes" id="UP000318711"/>
    </source>
</evidence>
<dbReference type="AlphaFoldDB" id="A0A554LUM6"/>
<name>A0A554LUM6_9BACT</name>
<dbReference type="EMBL" id="VMGL01000034">
    <property type="protein sequence ID" value="TSC96572.1"/>
    <property type="molecule type" value="Genomic_DNA"/>
</dbReference>
<accession>A0A554LUM6</accession>
<protein>
    <submittedName>
        <fullName evidence="1">Uncharacterized protein</fullName>
    </submittedName>
</protein>
<dbReference type="Proteomes" id="UP000318711">
    <property type="component" value="Unassembled WGS sequence"/>
</dbReference>
<comment type="caution">
    <text evidence="1">The sequence shown here is derived from an EMBL/GenBank/DDBJ whole genome shotgun (WGS) entry which is preliminary data.</text>
</comment>